<evidence type="ECO:0000256" key="2">
    <source>
        <dbReference type="SAM" id="SignalP"/>
    </source>
</evidence>
<gene>
    <name evidence="3" type="ORF">C5Y98_13380</name>
</gene>
<reference evidence="3 4" key="1">
    <citation type="submission" date="2018-02" db="EMBL/GenBank/DDBJ databases">
        <title>Comparative genomes isolates from brazilian mangrove.</title>
        <authorList>
            <person name="Araujo J.E."/>
            <person name="Taketani R.G."/>
            <person name="Silva M.C.P."/>
            <person name="Loureco M.V."/>
            <person name="Andreote F.D."/>
        </authorList>
    </citation>
    <scope>NUCLEOTIDE SEQUENCE [LARGE SCALE GENOMIC DNA]</scope>
    <source>
        <strain evidence="3 4">NAP PRIS-MGV</strain>
    </source>
</reference>
<feature type="transmembrane region" description="Helical" evidence="1">
    <location>
        <begin position="979"/>
        <end position="997"/>
    </location>
</feature>
<keyword evidence="1" id="KW-0812">Transmembrane</keyword>
<dbReference type="EMBL" id="PUIB01000015">
    <property type="protein sequence ID" value="PQO35355.1"/>
    <property type="molecule type" value="Genomic_DNA"/>
</dbReference>
<dbReference type="Proteomes" id="UP000239388">
    <property type="component" value="Unassembled WGS sequence"/>
</dbReference>
<accession>A0A2S8FT54</accession>
<keyword evidence="1" id="KW-1133">Transmembrane helix</keyword>
<comment type="caution">
    <text evidence="3">The sequence shown here is derived from an EMBL/GenBank/DDBJ whole genome shotgun (WGS) entry which is preliminary data.</text>
</comment>
<organism evidence="3 4">
    <name type="scientific">Blastopirellula marina</name>
    <dbReference type="NCBI Taxonomy" id="124"/>
    <lineage>
        <taxon>Bacteria</taxon>
        <taxon>Pseudomonadati</taxon>
        <taxon>Planctomycetota</taxon>
        <taxon>Planctomycetia</taxon>
        <taxon>Pirellulales</taxon>
        <taxon>Pirellulaceae</taxon>
        <taxon>Blastopirellula</taxon>
    </lineage>
</organism>
<sequence length="2121" mass="233475">MRSVTLAMLALLMTALCGAPVRSDDAVPPIEYRRLYVPVGQEKIWPRNGFIYAPVIRLSEFENAVKSIRETRGGPSDVARIQKAELVGRVSESMIEGEATFELSLAREDFGKTQQFVSFQSTNLEFSPLEMLAPMSISNQASVSRPGYSDGQVGIWATQPDPKLRWRAVASESGDFLLRLPPAASSSLRLHLSSDQQIQSDIGIVQEVSQDDENESSEWLLLPDALGKVEFRIVDRRDSNSASPLHVAQHSRYEVGAASISVTTSFICISTAEPLRKFELSSDSRLILTGVNLIDGQRRRTAVAWEQSPPNEAGKRRLTIRLPENDQRLSEFEFTGVVPVENSPTKLKTPLLNVDAAQWQEGELTVALDGGWKMTTLETRRAKQLDFLAPTANGKSKTQFVLYAPTASVDFSLTRIEPQLRYLVGNSVRIGPTKIADDVTTIITADQGESLDLKFGLLPGWSVDSLAVASGGKSMLDRWYIDDDGKLIVRLNQPVSPANSMTLSARLSRLRRESEVGYDARKLKPLQIDGNLQADWIRIVADDTIELRPSPESAELLVDPSMLPDAAKELLPGDAKQPNSLVFASRSPRYGDPVVLAVPKRVGYRVAVQCDVLLRDDSMNERIEIRIDGAGDFNEPILLHATEGAKELTHWRLNDGADVTCQQLQSMVAEASPLAAYELRLPPGTRLPAVLSTDIARPIQGGVTPILLSTPQVAAQTNQLDVAAPRSWQLTVGDAFPLSPIYDVSPPTDDNLQNRAFRYRGVDVSRVSDELGSGPSLKLDAHPAELAPFAELADFRFELRRDSALVDADFYLIAASSGELKFHFPADCRLLSVKLDGQPVAETESGEGQYVVKIPGAARSQVCSIRYETVAPSFPLFRPFVLQRPQTSFDVLQSTAQATTLQLTFFTWDRSLSTHLRNMFLHGLYSPSGESAHRRTMELDGSAQSIWAIDPQQIISLGYALLGISFLAGWLLSRWRIMLLVAAICVVFLAILLPTTLAPLTAGIVQGLIAGCIVRWFAASWHEVETPDSRSVKTAAGLLVAAALLAPGTPLYAQLPAVKEAKPIVYPIWVPIDSDKKPTGDVYLPQTLYDYLFTASKNPIFTPLAADVTAASWRISPPTTNMPDTFSVAGLFEITTTVNGAKFQFPLSEEFLAGTQSVLVDEIPMMMNDFAAKEELSITFDDAGDHRVKIVAQLPADRSVAWETPPCLNAELRYESISSKPIAQILADGKPLPFESLSTFTSIPLGPVRQIGWAPNADSNDGRFHAKQVDLLQLGEPSPTLISRLQLTPISGEINACRVEFDPRLRWNEVKAPGVSIKVSGNELSATFDPAVDEPVALELSFTLDQSSGLGSFDIPSVIVSDAESAQRWVGIAAPMNADLTWRKEAGSLAAVTTPEFIDAWPVPIEGLRRAFDMSGETTTPAVVDVAPLPIRTFITANEYVHVGSTESDYRIDLQLEALAGEVTSLSLEMPTGWNVDDVTFISDGVMRKVQWQFDEPTSRLSLFFAAPLRALAEIRIQGRFLTDMAIALQVKMPRIVDAQLDSSYLHISHDPDVRLRRLPEIGPAMFDTAASEAAPPLESGEGQSFGSYRVLDPSGVMQLTIQRNNVELGGEMLLSAKGGEEGWTVRVDCRLRLKRTVPDQIEFLAPANYKLKSTTLVGFDVTQRSLGESGVIWKLRPLRPLPDEFQLSLVADVEAPSISELVIRPVRLLGQYPPQYVAVPRTFNSQQIVWSTRELQSVAFPDSWFAMHVPAGSQVYQSLSGSYECRVAALLPTEETPRVVSLRHEVKAADDLNYLTTTSIYLSPEGSDNFTFRLPDGARLLSTSIEEKIVSSKADKKGTVTVPLLSRSLPQMLRASYVYPASPESTSLDVLTFDSRTTAPTPLWRIESQTPLKSDFTPLTVVQWRTDRFSEAWKRWKRGIRDSDASSAEIAEWKKRRLQEADSAWHALSTLQAELQGERFDPQRQFREVTSGDELSMLQSEVAKAGIQPQTSTEMWNDVLYGKADVVRLQRKAASWGLDWRRPLLAVGGVLASLLLLGLLWRQPEWIDLSGAWIARWPHALGAAAGIAWGLFLQPAFVGWVIAAVFVFAASPLRLTRYGGGDSGRSFLGKLERSVHKSRR</sequence>
<feature type="transmembrane region" description="Helical" evidence="1">
    <location>
        <begin position="954"/>
        <end position="972"/>
    </location>
</feature>
<evidence type="ECO:0008006" key="5">
    <source>
        <dbReference type="Google" id="ProtNLM"/>
    </source>
</evidence>
<feature type="transmembrane region" description="Helical" evidence="1">
    <location>
        <begin position="2078"/>
        <end position="2096"/>
    </location>
</feature>
<dbReference type="RefSeq" id="WP_105354772.1">
    <property type="nucleotide sequence ID" value="NZ_PUIB01000015.1"/>
</dbReference>
<evidence type="ECO:0000313" key="3">
    <source>
        <dbReference type="EMBL" id="PQO35355.1"/>
    </source>
</evidence>
<name>A0A2S8FT54_9BACT</name>
<proteinExistence type="predicted"/>
<feature type="signal peptide" evidence="2">
    <location>
        <begin position="1"/>
        <end position="18"/>
    </location>
</feature>
<evidence type="ECO:0000313" key="4">
    <source>
        <dbReference type="Proteomes" id="UP000239388"/>
    </source>
</evidence>
<feature type="chain" id="PRO_5015528665" description="Ig-like domain-containing protein" evidence="2">
    <location>
        <begin position="19"/>
        <end position="2121"/>
    </location>
</feature>
<protein>
    <recommendedName>
        <fullName evidence="5">Ig-like domain-containing protein</fullName>
    </recommendedName>
</protein>
<evidence type="ECO:0000256" key="1">
    <source>
        <dbReference type="SAM" id="Phobius"/>
    </source>
</evidence>
<keyword evidence="1" id="KW-0472">Membrane</keyword>
<dbReference type="OrthoDB" id="289862at2"/>
<keyword evidence="2" id="KW-0732">Signal</keyword>